<sequence>MASRPQVEAAHLLLARLLLKAALAREESRGAHFREDFPGEDSRPYHLVWRGGRLWGLNPRGLSGACGPSAPPPGSPPLAPGPPR</sequence>
<evidence type="ECO:0000313" key="4">
    <source>
        <dbReference type="Proteomes" id="UP001589830"/>
    </source>
</evidence>
<protein>
    <recommendedName>
        <fullName evidence="2">Fumarate reductase/succinate dehydrogenase flavoprotein-like C-terminal domain-containing protein</fullName>
    </recommendedName>
</protein>
<dbReference type="EMBL" id="JBHLTW010000006">
    <property type="protein sequence ID" value="MFC0595028.1"/>
    <property type="molecule type" value="Genomic_DNA"/>
</dbReference>
<comment type="caution">
    <text evidence="3">The sequence shown here is derived from an EMBL/GenBank/DDBJ whole genome shotgun (WGS) entry which is preliminary data.</text>
</comment>
<dbReference type="InterPro" id="IPR037099">
    <property type="entry name" value="Fum_R/Succ_DH_flav-like_C_sf"/>
</dbReference>
<feature type="compositionally biased region" description="Pro residues" evidence="1">
    <location>
        <begin position="69"/>
        <end position="84"/>
    </location>
</feature>
<dbReference type="Proteomes" id="UP001589830">
    <property type="component" value="Unassembled WGS sequence"/>
</dbReference>
<accession>A0ABV6Q168</accession>
<feature type="domain" description="Fumarate reductase/succinate dehydrogenase flavoprotein-like C-terminal" evidence="2">
    <location>
        <begin position="12"/>
        <end position="43"/>
    </location>
</feature>
<dbReference type="Gene3D" id="1.20.58.100">
    <property type="entry name" value="Fumarate reductase/succinate dehydrogenase flavoprotein-like, C-terminal domain"/>
    <property type="match status" value="1"/>
</dbReference>
<dbReference type="RefSeq" id="WP_308789420.1">
    <property type="nucleotide sequence ID" value="NZ_BMPJ01000003.1"/>
</dbReference>
<reference evidence="3 4" key="1">
    <citation type="submission" date="2024-09" db="EMBL/GenBank/DDBJ databases">
        <authorList>
            <person name="Sun Q."/>
            <person name="Mori K."/>
        </authorList>
    </citation>
    <scope>NUCLEOTIDE SEQUENCE [LARGE SCALE GENOMIC DNA]</scope>
    <source>
        <strain evidence="3 4">NCAIM B.02340</strain>
    </source>
</reference>
<keyword evidence="4" id="KW-1185">Reference proteome</keyword>
<evidence type="ECO:0000256" key="1">
    <source>
        <dbReference type="SAM" id="MobiDB-lite"/>
    </source>
</evidence>
<feature type="region of interest" description="Disordered" evidence="1">
    <location>
        <begin position="61"/>
        <end position="84"/>
    </location>
</feature>
<dbReference type="SUPFAM" id="SSF46977">
    <property type="entry name" value="Succinate dehydrogenase/fumarate reductase flavoprotein C-terminal domain"/>
    <property type="match status" value="1"/>
</dbReference>
<gene>
    <name evidence="3" type="ORF">ACFFFP_02375</name>
</gene>
<dbReference type="InterPro" id="IPR015939">
    <property type="entry name" value="Fum_Rdtase/Succ_DH_flav-like_C"/>
</dbReference>
<evidence type="ECO:0000313" key="3">
    <source>
        <dbReference type="EMBL" id="MFC0595028.1"/>
    </source>
</evidence>
<organism evidence="3 4">
    <name type="scientific">Thermus composti</name>
    <dbReference type="NCBI Taxonomy" id="532059"/>
    <lineage>
        <taxon>Bacteria</taxon>
        <taxon>Thermotogati</taxon>
        <taxon>Deinococcota</taxon>
        <taxon>Deinococci</taxon>
        <taxon>Thermales</taxon>
        <taxon>Thermaceae</taxon>
        <taxon>Thermus</taxon>
    </lineage>
</organism>
<evidence type="ECO:0000259" key="2">
    <source>
        <dbReference type="Pfam" id="PF02910"/>
    </source>
</evidence>
<dbReference type="Pfam" id="PF02910">
    <property type="entry name" value="Succ_DH_flav_C"/>
    <property type="match status" value="1"/>
</dbReference>
<proteinExistence type="predicted"/>
<name>A0ABV6Q168_9DEIN</name>